<dbReference type="Gene3D" id="3.40.50.1000">
    <property type="entry name" value="HAD superfamily/HAD-like"/>
    <property type="match status" value="1"/>
</dbReference>
<dbReference type="FunFam" id="3.40.50.1000:FF:000022">
    <property type="entry name" value="Phosphoglycolate phosphatase"/>
    <property type="match status" value="1"/>
</dbReference>
<dbReference type="GO" id="GO:0005829">
    <property type="term" value="C:cytosol"/>
    <property type="evidence" value="ECO:0007669"/>
    <property type="project" value="TreeGrafter"/>
</dbReference>
<dbReference type="SFLD" id="SFLDS00003">
    <property type="entry name" value="Haloacid_Dehalogenase"/>
    <property type="match status" value="1"/>
</dbReference>
<evidence type="ECO:0008006" key="4">
    <source>
        <dbReference type="Google" id="ProtNLM"/>
    </source>
</evidence>
<proteinExistence type="predicted"/>
<dbReference type="SUPFAM" id="SSF56784">
    <property type="entry name" value="HAD-like"/>
    <property type="match status" value="1"/>
</dbReference>
<organism evidence="1">
    <name type="scientific">Candidatus Enterococcus dunnyi</name>
    <dbReference type="NCBI Taxonomy" id="1834192"/>
    <lineage>
        <taxon>Bacteria</taxon>
        <taxon>Bacillati</taxon>
        <taxon>Bacillota</taxon>
        <taxon>Bacilli</taxon>
        <taxon>Lactobacillales</taxon>
        <taxon>Enterococcaceae</taxon>
        <taxon>Enterococcus</taxon>
    </lineage>
</organism>
<dbReference type="InterPro" id="IPR050155">
    <property type="entry name" value="HAD-like_hydrolase_sf"/>
</dbReference>
<dbReference type="EMBL" id="NIBQ01000001">
    <property type="protein sequence ID" value="OUZ34659.1"/>
    <property type="molecule type" value="Genomic_DNA"/>
</dbReference>
<dbReference type="RefSeq" id="WP_087639368.1">
    <property type="nucleotide sequence ID" value="NZ_CP147246.1"/>
</dbReference>
<evidence type="ECO:0000313" key="2">
    <source>
        <dbReference type="EMBL" id="WYJ95196.1"/>
    </source>
</evidence>
<protein>
    <recommendedName>
        <fullName evidence="4">HAD superfamily hydrolase</fullName>
    </recommendedName>
</protein>
<dbReference type="PANTHER" id="PTHR43434:SF26">
    <property type="entry name" value="PYROPHOSPHATASE PPAX"/>
    <property type="match status" value="1"/>
</dbReference>
<dbReference type="OrthoDB" id="9807630at2"/>
<dbReference type="SFLD" id="SFLDG01135">
    <property type="entry name" value="C1.5.6:_HAD__Beta-PGM__Phospha"/>
    <property type="match status" value="1"/>
</dbReference>
<name>A0A200JCU2_9ENTE</name>
<evidence type="ECO:0000313" key="1">
    <source>
        <dbReference type="EMBL" id="OUZ34659.1"/>
    </source>
</evidence>
<gene>
    <name evidence="1" type="ORF">A5889_000134</name>
    <name evidence="2" type="ORF">A5889_002744</name>
</gene>
<dbReference type="GO" id="GO:0008967">
    <property type="term" value="F:phosphoglycolate phosphatase activity"/>
    <property type="evidence" value="ECO:0007669"/>
    <property type="project" value="TreeGrafter"/>
</dbReference>
<dbReference type="InterPro" id="IPR023198">
    <property type="entry name" value="PGP-like_dom2"/>
</dbReference>
<accession>A0A200JCU2</accession>
<dbReference type="AlphaFoldDB" id="A0A200JCU2"/>
<dbReference type="SFLD" id="SFLDG01129">
    <property type="entry name" value="C1.5:_HAD__Beta-PGM__Phosphata"/>
    <property type="match status" value="1"/>
</dbReference>
<evidence type="ECO:0000313" key="3">
    <source>
        <dbReference type="Proteomes" id="UP000196151"/>
    </source>
</evidence>
<dbReference type="GO" id="GO:0006281">
    <property type="term" value="P:DNA repair"/>
    <property type="evidence" value="ECO:0007669"/>
    <property type="project" value="TreeGrafter"/>
</dbReference>
<reference evidence="2" key="2">
    <citation type="submission" date="2017-05" db="EMBL/GenBank/DDBJ databases">
        <authorList>
            <consortium name="The Broad Institute Genomics Platform"/>
            <consortium name="The Broad Institute Genomic Center for Infectious Diseases"/>
            <person name="Earl A."/>
            <person name="Manson A."/>
            <person name="Schwartman J."/>
            <person name="Gilmore M."/>
            <person name="Abouelleil A."/>
            <person name="Cao P."/>
            <person name="Chapman S."/>
            <person name="Cusick C."/>
            <person name="Shea T."/>
            <person name="Young S."/>
            <person name="Neafsey D."/>
            <person name="Nusbaum C."/>
            <person name="Birren B."/>
        </authorList>
    </citation>
    <scope>NUCLEOTIDE SEQUENCE</scope>
    <source>
        <strain evidence="2">9D6_DIV0238</strain>
    </source>
</reference>
<dbReference type="InterPro" id="IPR006439">
    <property type="entry name" value="HAD-SF_hydro_IA"/>
</dbReference>
<dbReference type="Pfam" id="PF13419">
    <property type="entry name" value="HAD_2"/>
    <property type="match status" value="1"/>
</dbReference>
<dbReference type="Proteomes" id="UP000196151">
    <property type="component" value="Chromosome"/>
</dbReference>
<dbReference type="InterPro" id="IPR036412">
    <property type="entry name" value="HAD-like_sf"/>
</dbReference>
<reference evidence="1" key="1">
    <citation type="submission" date="2017-05" db="EMBL/GenBank/DDBJ databases">
        <title>The Genome Sequence of Enterococcus sp. 9D6_DIV0238.</title>
        <authorList>
            <consortium name="The Broad Institute Genomics Platform"/>
            <consortium name="The Broad Institute Genomic Center for Infectious Diseases"/>
            <person name="Earl A."/>
            <person name="Manson A."/>
            <person name="Schwartman J."/>
            <person name="Gilmore M."/>
            <person name="Abouelleil A."/>
            <person name="Cao P."/>
            <person name="Chapman S."/>
            <person name="Cusick C."/>
            <person name="Shea T."/>
            <person name="Young S."/>
            <person name="Neafsey D."/>
            <person name="Nusbaum C."/>
            <person name="Birren B."/>
        </authorList>
    </citation>
    <scope>NUCLEOTIDE SEQUENCE [LARGE SCALE GENOMIC DNA]</scope>
    <source>
        <strain evidence="1">9D6_DIV0238</strain>
    </source>
</reference>
<dbReference type="Gene3D" id="1.10.150.240">
    <property type="entry name" value="Putative phosphatase, domain 2"/>
    <property type="match status" value="1"/>
</dbReference>
<sequence>MSYEYVIFDFDGTLGDSKECGFKATEEAFKKMGLTIPKKETIEYYMGIPIEKSFKEMSNRALSQNEFDELLGLFRTSYKEYENDYLKIFPGIKELLTTLKTHKKVLFVVSSKKTDVLKRNLESLTISDYFTEIVGSDKVSNYKPDPEGIHYLLKKYSMNPVQTLIVGDAIFDIQMGKAAEVGTCGVTWGSHAKAELAKERPDLLIDEPKELLSWIG</sequence>
<dbReference type="InterPro" id="IPR023214">
    <property type="entry name" value="HAD_sf"/>
</dbReference>
<dbReference type="EMBL" id="CP147246">
    <property type="protein sequence ID" value="WYJ95196.1"/>
    <property type="molecule type" value="Genomic_DNA"/>
</dbReference>
<reference evidence="2" key="3">
    <citation type="submission" date="2024-03" db="EMBL/GenBank/DDBJ databases">
        <title>The Genome Sequence of Enterococcus sp. DIV0238c.</title>
        <authorList>
            <consortium name="The Broad Institute Genomics Platform"/>
            <consortium name="The Broad Institute Microbial Omics Core"/>
            <consortium name="The Broad Institute Genomic Center for Infectious Diseases"/>
            <person name="Earl A."/>
            <person name="Manson A."/>
            <person name="Gilmore M."/>
            <person name="Schwartman J."/>
            <person name="Shea T."/>
            <person name="Abouelleil A."/>
            <person name="Cao P."/>
            <person name="Chapman S."/>
            <person name="Cusick C."/>
            <person name="Young S."/>
            <person name="Neafsey D."/>
            <person name="Nusbaum C."/>
            <person name="Birren B."/>
        </authorList>
    </citation>
    <scope>NUCLEOTIDE SEQUENCE</scope>
    <source>
        <strain evidence="2">9D6_DIV0238</strain>
    </source>
</reference>
<dbReference type="PANTHER" id="PTHR43434">
    <property type="entry name" value="PHOSPHOGLYCOLATE PHOSPHATASE"/>
    <property type="match status" value="1"/>
</dbReference>
<dbReference type="InterPro" id="IPR041492">
    <property type="entry name" value="HAD_2"/>
</dbReference>
<dbReference type="NCBIfam" id="TIGR01509">
    <property type="entry name" value="HAD-SF-IA-v3"/>
    <property type="match status" value="1"/>
</dbReference>
<dbReference type="NCBIfam" id="TIGR01549">
    <property type="entry name" value="HAD-SF-IA-v1"/>
    <property type="match status" value="1"/>
</dbReference>
<keyword evidence="3" id="KW-1185">Reference proteome</keyword>